<sequence length="200" mass="21474">MSGVRRRKYQQPPNFLMPPVKVTVFHDGASGTSSDADGTYVGAPSWNFQNRNSFDGTSSDDEAWGSHRPVNQPRPPVLPSVSDIQAGQYEPGVTAPLVSQRHSSDEGDHSSPALPRSATQRGAVGYQAPPENLTILPRQAPPRVSSAGRRSPLSTAPQRDISRMRESSGYESSTTIGTSDAETDDDAAGLMRPQTMRGGR</sequence>
<feature type="compositionally biased region" description="Polar residues" evidence="1">
    <location>
        <begin position="46"/>
        <end position="57"/>
    </location>
</feature>
<reference evidence="2 3" key="1">
    <citation type="journal article" date="2015" name="Genome Biol. Evol.">
        <title>Phylogenomic analyses indicate that early fungi evolved digesting cell walls of algal ancestors of land plants.</title>
        <authorList>
            <person name="Chang Y."/>
            <person name="Wang S."/>
            <person name="Sekimoto S."/>
            <person name="Aerts A.L."/>
            <person name="Choi C."/>
            <person name="Clum A."/>
            <person name="LaButti K.M."/>
            <person name="Lindquist E.A."/>
            <person name="Yee Ngan C."/>
            <person name="Ohm R.A."/>
            <person name="Salamov A.A."/>
            <person name="Grigoriev I.V."/>
            <person name="Spatafora J.W."/>
            <person name="Berbee M.L."/>
        </authorList>
    </citation>
    <scope>NUCLEOTIDE SEQUENCE [LARGE SCALE GENOMIC DNA]</scope>
    <source>
        <strain evidence="2 3">JEL478</strain>
    </source>
</reference>
<dbReference type="EMBL" id="KQ965731">
    <property type="protein sequence ID" value="KXS22430.1"/>
    <property type="molecule type" value="Genomic_DNA"/>
</dbReference>
<name>A0A139B0G3_GONPJ</name>
<dbReference type="AlphaFoldDB" id="A0A139B0G3"/>
<accession>A0A139B0G3</accession>
<feature type="region of interest" description="Disordered" evidence="1">
    <location>
        <begin position="25"/>
        <end position="200"/>
    </location>
</feature>
<protein>
    <submittedName>
        <fullName evidence="2">Uncharacterized protein</fullName>
    </submittedName>
</protein>
<keyword evidence="3" id="KW-1185">Reference proteome</keyword>
<evidence type="ECO:0000313" key="3">
    <source>
        <dbReference type="Proteomes" id="UP000070544"/>
    </source>
</evidence>
<organism evidence="2 3">
    <name type="scientific">Gonapodya prolifera (strain JEL478)</name>
    <name type="common">Monoblepharis prolifera</name>
    <dbReference type="NCBI Taxonomy" id="1344416"/>
    <lineage>
        <taxon>Eukaryota</taxon>
        <taxon>Fungi</taxon>
        <taxon>Fungi incertae sedis</taxon>
        <taxon>Chytridiomycota</taxon>
        <taxon>Chytridiomycota incertae sedis</taxon>
        <taxon>Monoblepharidomycetes</taxon>
        <taxon>Monoblepharidales</taxon>
        <taxon>Gonapodyaceae</taxon>
        <taxon>Gonapodya</taxon>
    </lineage>
</organism>
<gene>
    <name evidence="2" type="ORF">M427DRAFT_172323</name>
</gene>
<evidence type="ECO:0000256" key="1">
    <source>
        <dbReference type="SAM" id="MobiDB-lite"/>
    </source>
</evidence>
<evidence type="ECO:0000313" key="2">
    <source>
        <dbReference type="EMBL" id="KXS22430.1"/>
    </source>
</evidence>
<proteinExistence type="predicted"/>
<dbReference type="Proteomes" id="UP000070544">
    <property type="component" value="Unassembled WGS sequence"/>
</dbReference>
<feature type="compositionally biased region" description="Polar residues" evidence="1">
    <location>
        <begin position="169"/>
        <end position="180"/>
    </location>
</feature>